<reference evidence="1 2" key="1">
    <citation type="submission" date="2015-01" db="EMBL/GenBank/DDBJ databases">
        <title>Draft genome sequence of Rickettsia monacensis strain IrR/Munich.</title>
        <authorList>
            <person name="Felsheim R.F."/>
            <person name="Johnson S.L."/>
            <person name="Kurtti T.J."/>
            <person name="Munderloh U.G."/>
        </authorList>
    </citation>
    <scope>NUCLEOTIDE SEQUENCE [LARGE SCALE GENOMIC DNA]</scope>
    <source>
        <strain evidence="1 2">IrR/Munich</strain>
    </source>
</reference>
<accession>A0A0B7J2P8</accession>
<dbReference type="HOGENOM" id="CLU_3257144_0_0_5"/>
<protein>
    <submittedName>
        <fullName evidence="1">Uncharacterized protein</fullName>
    </submittedName>
</protein>
<dbReference type="EMBL" id="LN794217">
    <property type="protein sequence ID" value="CEO16549.1"/>
    <property type="molecule type" value="Genomic_DNA"/>
</dbReference>
<reference evidence="2" key="2">
    <citation type="submission" date="2015-01" db="EMBL/GenBank/DDBJ databases">
        <authorList>
            <person name="Felsheim R."/>
        </authorList>
    </citation>
    <scope>NUCLEOTIDE SEQUENCE [LARGE SCALE GENOMIC DNA]</scope>
    <source>
        <strain evidence="2">IrR/Munich</strain>
    </source>
</reference>
<organism evidence="1 2">
    <name type="scientific">Rickettsia monacensis</name>
    <dbReference type="NCBI Taxonomy" id="109232"/>
    <lineage>
        <taxon>Bacteria</taxon>
        <taxon>Pseudomonadati</taxon>
        <taxon>Pseudomonadota</taxon>
        <taxon>Alphaproteobacteria</taxon>
        <taxon>Rickettsiales</taxon>
        <taxon>Rickettsiaceae</taxon>
        <taxon>Rickettsieae</taxon>
        <taxon>Rickettsia</taxon>
        <taxon>spotted fever group</taxon>
    </lineage>
</organism>
<name>A0A0B7J2P8_9RICK</name>
<gene>
    <name evidence="1" type="ORF">RMONA_00635</name>
</gene>
<dbReference type="AlphaFoldDB" id="A0A0B7J2P8"/>
<evidence type="ECO:0000313" key="1">
    <source>
        <dbReference type="EMBL" id="CEO16549.1"/>
    </source>
</evidence>
<keyword evidence="2" id="KW-1185">Reference proteome</keyword>
<proteinExistence type="predicted"/>
<sequence length="42" mass="5097">MHKYLEDDMSIIGKNKHTIMELVYKICKLLDKHLPCKFNIEY</sequence>
<evidence type="ECO:0000313" key="2">
    <source>
        <dbReference type="Proteomes" id="UP000018149"/>
    </source>
</evidence>
<dbReference type="Proteomes" id="UP000018149">
    <property type="component" value="Chromosome I"/>
</dbReference>
<dbReference type="KEGG" id="rmc:RMONA_00635"/>